<dbReference type="InterPro" id="IPR016047">
    <property type="entry name" value="M23ase_b-sheet_dom"/>
</dbReference>
<proteinExistence type="predicted"/>
<dbReference type="PANTHER" id="PTHR21666">
    <property type="entry name" value="PEPTIDASE-RELATED"/>
    <property type="match status" value="1"/>
</dbReference>
<dbReference type="InterPro" id="IPR036779">
    <property type="entry name" value="LysM_dom_sf"/>
</dbReference>
<dbReference type="CDD" id="cd00118">
    <property type="entry name" value="LysM"/>
    <property type="match status" value="2"/>
</dbReference>
<keyword evidence="3" id="KW-1185">Reference proteome</keyword>
<dbReference type="GO" id="GO:0004222">
    <property type="term" value="F:metalloendopeptidase activity"/>
    <property type="evidence" value="ECO:0007669"/>
    <property type="project" value="TreeGrafter"/>
</dbReference>
<dbReference type="SUPFAM" id="SSF54106">
    <property type="entry name" value="LysM domain"/>
    <property type="match status" value="1"/>
</dbReference>
<dbReference type="PROSITE" id="PS51782">
    <property type="entry name" value="LYSM"/>
    <property type="match status" value="2"/>
</dbReference>
<evidence type="ECO:0000313" key="2">
    <source>
        <dbReference type="EMBL" id="NYH96358.1"/>
    </source>
</evidence>
<dbReference type="Proteomes" id="UP000522081">
    <property type="component" value="Unassembled WGS sequence"/>
</dbReference>
<gene>
    <name evidence="2" type="ORF">FHS75_002697</name>
</gene>
<dbReference type="RefSeq" id="WP_229735612.1">
    <property type="nucleotide sequence ID" value="NZ_BMGF01000005.1"/>
</dbReference>
<dbReference type="Pfam" id="PF01551">
    <property type="entry name" value="Peptidase_M23"/>
    <property type="match status" value="1"/>
</dbReference>
<organism evidence="2 3">
    <name type="scientific">Novosphingobium marinum</name>
    <dbReference type="NCBI Taxonomy" id="1514948"/>
    <lineage>
        <taxon>Bacteria</taxon>
        <taxon>Pseudomonadati</taxon>
        <taxon>Pseudomonadota</taxon>
        <taxon>Alphaproteobacteria</taxon>
        <taxon>Sphingomonadales</taxon>
        <taxon>Sphingomonadaceae</taxon>
        <taxon>Novosphingobium</taxon>
    </lineage>
</organism>
<dbReference type="AlphaFoldDB" id="A0A7Y9Y0B1"/>
<sequence length="266" mass="29019">MKPPVILLPALAPLLIAANEPLSPEEETEHVVVAGETLGGIANRAKVPRVLIAEANGLEPPYVIRVGETLKIPRTQHHTVERGETGLGIASRYGVPWKDIVVANDLDPEAPILVGQVLLIPTLIEPPRPAQDARAVLPPEPRFAWPIEGSIRRSFRPRGQRNYHDGIDIRARRGTAVRASEAGTVIFAGKEKHQFGNLVVIDHGGDWHTAYGFLLRITVRKGERVEKGERIGLVGNTGKARGDELHFEVRKDAAAVDPMDELAGRP</sequence>
<evidence type="ECO:0000259" key="1">
    <source>
        <dbReference type="PROSITE" id="PS51782"/>
    </source>
</evidence>
<comment type="caution">
    <text evidence="2">The sequence shown here is derived from an EMBL/GenBank/DDBJ whole genome shotgun (WGS) entry which is preliminary data.</text>
</comment>
<dbReference type="Gene3D" id="3.10.350.10">
    <property type="entry name" value="LysM domain"/>
    <property type="match status" value="2"/>
</dbReference>
<name>A0A7Y9Y0B1_9SPHN</name>
<dbReference type="Gene3D" id="2.70.70.10">
    <property type="entry name" value="Glucose Permease (Domain IIA)"/>
    <property type="match status" value="1"/>
</dbReference>
<dbReference type="SUPFAM" id="SSF51261">
    <property type="entry name" value="Duplicated hybrid motif"/>
    <property type="match status" value="1"/>
</dbReference>
<dbReference type="PANTHER" id="PTHR21666:SF270">
    <property type="entry name" value="MUREIN HYDROLASE ACTIVATOR ENVC"/>
    <property type="match status" value="1"/>
</dbReference>
<dbReference type="SMART" id="SM00257">
    <property type="entry name" value="LysM"/>
    <property type="match status" value="2"/>
</dbReference>
<dbReference type="CDD" id="cd12797">
    <property type="entry name" value="M23_peptidase"/>
    <property type="match status" value="1"/>
</dbReference>
<feature type="domain" description="LysM" evidence="1">
    <location>
        <begin position="76"/>
        <end position="120"/>
    </location>
</feature>
<accession>A0A7Y9Y0B1</accession>
<feature type="domain" description="LysM" evidence="1">
    <location>
        <begin position="28"/>
        <end position="72"/>
    </location>
</feature>
<dbReference type="Pfam" id="PF01476">
    <property type="entry name" value="LysM"/>
    <property type="match status" value="2"/>
</dbReference>
<protein>
    <submittedName>
        <fullName evidence="2">Murein DD-endopeptidase MepM/ murein hydrolase activator NlpD</fullName>
    </submittedName>
</protein>
<evidence type="ECO:0000313" key="3">
    <source>
        <dbReference type="Proteomes" id="UP000522081"/>
    </source>
</evidence>
<reference evidence="2 3" key="1">
    <citation type="submission" date="2020-07" db="EMBL/GenBank/DDBJ databases">
        <title>Genomic Encyclopedia of Type Strains, Phase IV (KMG-IV): sequencing the most valuable type-strain genomes for metagenomic binning, comparative biology and taxonomic classification.</title>
        <authorList>
            <person name="Goeker M."/>
        </authorList>
    </citation>
    <scope>NUCLEOTIDE SEQUENCE [LARGE SCALE GENOMIC DNA]</scope>
    <source>
        <strain evidence="2 3">DSM 29043</strain>
    </source>
</reference>
<dbReference type="InterPro" id="IPR011055">
    <property type="entry name" value="Dup_hybrid_motif"/>
</dbReference>
<dbReference type="InterPro" id="IPR050570">
    <property type="entry name" value="Cell_wall_metabolism_enzyme"/>
</dbReference>
<keyword evidence="2" id="KW-0378">Hydrolase</keyword>
<dbReference type="InterPro" id="IPR018392">
    <property type="entry name" value="LysM"/>
</dbReference>
<dbReference type="EMBL" id="JACBZF010000005">
    <property type="protein sequence ID" value="NYH96358.1"/>
    <property type="molecule type" value="Genomic_DNA"/>
</dbReference>